<evidence type="ECO:0000256" key="3">
    <source>
        <dbReference type="SAM" id="MobiDB-lite"/>
    </source>
</evidence>
<feature type="domain" description="Bacterial transcriptional activator" evidence="4">
    <location>
        <begin position="102"/>
        <end position="246"/>
    </location>
</feature>
<evidence type="ECO:0000256" key="2">
    <source>
        <dbReference type="ARBA" id="ARBA00022840"/>
    </source>
</evidence>
<evidence type="ECO:0000256" key="1">
    <source>
        <dbReference type="ARBA" id="ARBA00022741"/>
    </source>
</evidence>
<dbReference type="PANTHER" id="PTHR16305:SF35">
    <property type="entry name" value="TRANSCRIPTIONAL ACTIVATOR DOMAIN"/>
    <property type="match status" value="1"/>
</dbReference>
<dbReference type="RefSeq" id="WP_220209674.1">
    <property type="nucleotide sequence ID" value="NZ_BNJK01000002.1"/>
</dbReference>
<dbReference type="GO" id="GO:0004016">
    <property type="term" value="F:adenylate cyclase activity"/>
    <property type="evidence" value="ECO:0007669"/>
    <property type="project" value="TreeGrafter"/>
</dbReference>
<reference evidence="5" key="1">
    <citation type="submission" date="2020-10" db="EMBL/GenBank/DDBJ databases">
        <title>Taxonomic study of unclassified bacteria belonging to the class Ktedonobacteria.</title>
        <authorList>
            <person name="Yabe S."/>
            <person name="Wang C.M."/>
            <person name="Zheng Y."/>
            <person name="Sakai Y."/>
            <person name="Cavaletti L."/>
            <person name="Monciardini P."/>
            <person name="Donadio S."/>
        </authorList>
    </citation>
    <scope>NUCLEOTIDE SEQUENCE</scope>
    <source>
        <strain evidence="5">ID150040</strain>
    </source>
</reference>
<accession>A0A8J3N7V6</accession>
<keyword evidence="1" id="KW-0547">Nucleotide-binding</keyword>
<dbReference type="SUPFAM" id="SSF52540">
    <property type="entry name" value="P-loop containing nucleoside triphosphate hydrolases"/>
    <property type="match status" value="1"/>
</dbReference>
<dbReference type="GO" id="GO:0006355">
    <property type="term" value="P:regulation of DNA-templated transcription"/>
    <property type="evidence" value="ECO:0007669"/>
    <property type="project" value="InterPro"/>
</dbReference>
<dbReference type="InterPro" id="IPR011990">
    <property type="entry name" value="TPR-like_helical_dom_sf"/>
</dbReference>
<dbReference type="GO" id="GO:0005524">
    <property type="term" value="F:ATP binding"/>
    <property type="evidence" value="ECO:0007669"/>
    <property type="project" value="UniProtKB-KW"/>
</dbReference>
<protein>
    <submittedName>
        <fullName evidence="5">SARP family transcriptional regulator</fullName>
    </submittedName>
</protein>
<dbReference type="GO" id="GO:0003677">
    <property type="term" value="F:DNA binding"/>
    <property type="evidence" value="ECO:0007669"/>
    <property type="project" value="InterPro"/>
</dbReference>
<evidence type="ECO:0000313" key="6">
    <source>
        <dbReference type="Proteomes" id="UP000597444"/>
    </source>
</evidence>
<keyword evidence="2" id="KW-0067">ATP-binding</keyword>
<dbReference type="EMBL" id="BNJK01000002">
    <property type="protein sequence ID" value="GHO99008.1"/>
    <property type="molecule type" value="Genomic_DNA"/>
</dbReference>
<dbReference type="Pfam" id="PF13191">
    <property type="entry name" value="AAA_16"/>
    <property type="match status" value="1"/>
</dbReference>
<dbReference type="Gene3D" id="1.10.10.10">
    <property type="entry name" value="Winged helix-like DNA-binding domain superfamily/Winged helix DNA-binding domain"/>
    <property type="match status" value="1"/>
</dbReference>
<dbReference type="SUPFAM" id="SSF46894">
    <property type="entry name" value="C-terminal effector domain of the bipartite response regulators"/>
    <property type="match status" value="1"/>
</dbReference>
<keyword evidence="6" id="KW-1185">Reference proteome</keyword>
<evidence type="ECO:0000313" key="5">
    <source>
        <dbReference type="EMBL" id="GHO99008.1"/>
    </source>
</evidence>
<comment type="caution">
    <text evidence="5">The sequence shown here is derived from an EMBL/GenBank/DDBJ whole genome shotgun (WGS) entry which is preliminary data.</text>
</comment>
<gene>
    <name evidence="5" type="ORF">KSF_090560</name>
</gene>
<dbReference type="InterPro" id="IPR005158">
    <property type="entry name" value="BTAD"/>
</dbReference>
<dbReference type="AlphaFoldDB" id="A0A8J3N7V6"/>
<dbReference type="Proteomes" id="UP000597444">
    <property type="component" value="Unassembled WGS sequence"/>
</dbReference>
<dbReference type="InterPro" id="IPR016032">
    <property type="entry name" value="Sig_transdc_resp-reg_C-effctor"/>
</dbReference>
<dbReference type="PANTHER" id="PTHR16305">
    <property type="entry name" value="TESTICULAR SOLUBLE ADENYLYL CYCLASE"/>
    <property type="match status" value="1"/>
</dbReference>
<feature type="region of interest" description="Disordered" evidence="3">
    <location>
        <begin position="520"/>
        <end position="543"/>
    </location>
</feature>
<name>A0A8J3N7V6_9CHLR</name>
<dbReference type="SMART" id="SM01043">
    <property type="entry name" value="BTAD"/>
    <property type="match status" value="1"/>
</dbReference>
<dbReference type="InterPro" id="IPR041664">
    <property type="entry name" value="AAA_16"/>
</dbReference>
<sequence length="1098" mass="123643">MKPTLHLRLLGDFNLIYDGQQVTSLNAVRLQSLLAYLVLHRDVPQQRQHLAFLFWPDATEAQARNNLRQLLHQLRQVFPPVEQFLSADMHTVRWHTETPFSIDVAEFEQALTEAAAVRQHDDRHALQSALERASALYQGELLPGSYDEWLLPERSRLRQLHQQSLEELYRLFEGRGDTVTAIGYAQRLLALDPLSEDFSRRLMRLFMLNNDRASALRVYHTCVTTLQRELGVAPDPATQEAYKQLMQYETPINATRSQQTLLAAPPSLIGREREWKALQEVWHAVSAGKPHFVLITGEAGIGKSRLAEEFLLWASQQGVITAKTRSYAAEGQLSLAPVTEWLRSDGLRSSFRQLDAIWLTEIARVLPELLAERPDLPRYEAVTEYGQRQRFFEALTRAVLATSQPILLLIDDMQWCDQETLAWLHFLLRFDPTARLLVLGGARAEELSPHHPLRTLLLHLRPSASVTEIALQPLDAAETAKLATQVTKHELDMRSVMRLFQETEGYPLFVVEMVLAGQGRVSTTSRPETDRPPGLSSRDESQALPPRVHAVLAGRLLQLSPSAGEFVKLAATIGREFTLDLLIAASNAEADTVVQALDELWHKRIVREHGANSYDFTHDKLREVAYGEIGAPQCRMLHRRVAQALEAMYGEEELDSVCGQIASHYEHAGMIEQALPFYQRAAAVAQRVYANEDAISLLSRALELLELLPSGSKRDKQELSLQLALTPLYRVTKGWTAPELERVLNRALALCDTVGDDAQRAETLYGLQSMYIVQARLDGVHIVSDELQTLYHRSHGTVPPFARVMLVGARLHLGKMTEANAQFAEIIAAHDPDQLQHLQGSQGVNYAALALAWQAHDLWCLGYPQQALGRGLEAVKLAQDLDQPFNQALVSTYLAMLQQLRSGEEVARKSAEEALALSSMLQAPYYHAWAAILVNYALALQQPDEECIRRLRDSIDQFKASSARVRLPYYLSLLAHVYEKAGRVEEGLASIYEALSEADTHNEHWWDAELHRLRGELLLMRGADASDGEAAILRAIEIARSQQARSLELRATMSLARLSIAQERSTCIRQQLDDLYCWFTEGFDTPDLQAARLLLARL</sequence>
<organism evidence="5 6">
    <name type="scientific">Reticulibacter mediterranei</name>
    <dbReference type="NCBI Taxonomy" id="2778369"/>
    <lineage>
        <taxon>Bacteria</taxon>
        <taxon>Bacillati</taxon>
        <taxon>Chloroflexota</taxon>
        <taxon>Ktedonobacteria</taxon>
        <taxon>Ktedonobacterales</taxon>
        <taxon>Reticulibacteraceae</taxon>
        <taxon>Reticulibacter</taxon>
    </lineage>
</organism>
<dbReference type="Gene3D" id="1.25.40.10">
    <property type="entry name" value="Tetratricopeptide repeat domain"/>
    <property type="match status" value="2"/>
</dbReference>
<dbReference type="InterPro" id="IPR036388">
    <property type="entry name" value="WH-like_DNA-bd_sf"/>
</dbReference>
<dbReference type="Gene3D" id="3.40.50.300">
    <property type="entry name" value="P-loop containing nucleotide triphosphate hydrolases"/>
    <property type="match status" value="1"/>
</dbReference>
<feature type="compositionally biased region" description="Basic and acidic residues" evidence="3">
    <location>
        <begin position="527"/>
        <end position="541"/>
    </location>
</feature>
<dbReference type="Pfam" id="PF03704">
    <property type="entry name" value="BTAD"/>
    <property type="match status" value="1"/>
</dbReference>
<evidence type="ECO:0000259" key="4">
    <source>
        <dbReference type="SMART" id="SM01043"/>
    </source>
</evidence>
<dbReference type="GO" id="GO:0005737">
    <property type="term" value="C:cytoplasm"/>
    <property type="evidence" value="ECO:0007669"/>
    <property type="project" value="TreeGrafter"/>
</dbReference>
<dbReference type="SUPFAM" id="SSF48452">
    <property type="entry name" value="TPR-like"/>
    <property type="match status" value="2"/>
</dbReference>
<dbReference type="InterPro" id="IPR027417">
    <property type="entry name" value="P-loop_NTPase"/>
</dbReference>
<proteinExistence type="predicted"/>